<dbReference type="AlphaFoldDB" id="A0A194AJ06"/>
<keyword evidence="8 10" id="KW-1133">Transmembrane helix</keyword>
<evidence type="ECO:0000256" key="10">
    <source>
        <dbReference type="RuleBase" id="RU364125"/>
    </source>
</evidence>
<dbReference type="EMBL" id="BDFE01000016">
    <property type="protein sequence ID" value="GAU09051.1"/>
    <property type="molecule type" value="Genomic_DNA"/>
</dbReference>
<keyword evidence="5 10" id="KW-0145">Chemotaxis</keyword>
<evidence type="ECO:0000256" key="2">
    <source>
        <dbReference type="ARBA" id="ARBA00004162"/>
    </source>
</evidence>
<evidence type="ECO:0000313" key="13">
    <source>
        <dbReference type="Proteomes" id="UP000095200"/>
    </source>
</evidence>
<evidence type="ECO:0000256" key="5">
    <source>
        <dbReference type="ARBA" id="ARBA00022500"/>
    </source>
</evidence>
<keyword evidence="13" id="KW-1185">Reference proteome</keyword>
<comment type="caution">
    <text evidence="12">The sequence shown here is derived from an EMBL/GenBank/DDBJ whole genome shotgun (WGS) entry which is preliminary data.</text>
</comment>
<evidence type="ECO:0000256" key="11">
    <source>
        <dbReference type="SAM" id="MobiDB-lite"/>
    </source>
</evidence>
<feature type="region of interest" description="Disordered" evidence="11">
    <location>
        <begin position="55"/>
        <end position="83"/>
    </location>
</feature>
<sequence>MADDQEDIVSQNVNESPSETDQQPKVTLDTGKIGAPSGRSLQKVELDLDDAVFLDVEDDEEEASSQPQDPLLQDKHEEPGQRQPKQWNYKKIIIFAGIAFVCIAIIISLWMLLRPEPEAPPPAPIQNKKTTSPPRKEPPELTEHVMAFDPFWVEFNVNGTNRFLTCRFSFPVKGDLLQYEVNRKRIIIRDAVYYYFKNKDLVFLANKNNGDKLKSDLLEIINQYLGNGQLEEILIQEYRVQ</sequence>
<dbReference type="GO" id="GO:0071978">
    <property type="term" value="P:bacterial-type flagellum-dependent swarming motility"/>
    <property type="evidence" value="ECO:0007669"/>
    <property type="project" value="TreeGrafter"/>
</dbReference>
<keyword evidence="12" id="KW-0966">Cell projection</keyword>
<proteinExistence type="inferred from homology"/>
<comment type="subcellular location">
    <subcellularLocation>
        <location evidence="2">Cell membrane</location>
        <topology evidence="2">Single-pass membrane protein</topology>
    </subcellularLocation>
</comment>
<evidence type="ECO:0000256" key="1">
    <source>
        <dbReference type="ARBA" id="ARBA00002254"/>
    </source>
</evidence>
<dbReference type="OrthoDB" id="5470759at2"/>
<comment type="function">
    <text evidence="1 10">Controls the rotational direction of flagella during chemotaxis.</text>
</comment>
<keyword evidence="4 10" id="KW-1003">Cell membrane</keyword>
<keyword evidence="6 10" id="KW-0812">Transmembrane</keyword>
<dbReference type="PANTHER" id="PTHR35091">
    <property type="entry name" value="FLAGELLAR PROTEIN FLIL"/>
    <property type="match status" value="1"/>
</dbReference>
<keyword evidence="7 10" id="KW-0283">Flagellar rotation</keyword>
<dbReference type="Pfam" id="PF03748">
    <property type="entry name" value="FliL"/>
    <property type="match status" value="1"/>
</dbReference>
<dbReference type="Proteomes" id="UP000095200">
    <property type="component" value="Unassembled WGS sequence"/>
</dbReference>
<evidence type="ECO:0000256" key="4">
    <source>
        <dbReference type="ARBA" id="ARBA00022475"/>
    </source>
</evidence>
<evidence type="ECO:0000256" key="8">
    <source>
        <dbReference type="ARBA" id="ARBA00022989"/>
    </source>
</evidence>
<organism evidence="12 13">
    <name type="scientific">Desulfoplanes formicivorans</name>
    <dbReference type="NCBI Taxonomy" id="1592317"/>
    <lineage>
        <taxon>Bacteria</taxon>
        <taxon>Pseudomonadati</taxon>
        <taxon>Thermodesulfobacteriota</taxon>
        <taxon>Desulfovibrionia</taxon>
        <taxon>Desulfovibrionales</taxon>
        <taxon>Desulfoplanaceae</taxon>
        <taxon>Desulfoplanes</taxon>
    </lineage>
</organism>
<comment type="similarity">
    <text evidence="3 10">Belongs to the FliL family.</text>
</comment>
<dbReference type="RefSeq" id="WP_083254593.1">
    <property type="nucleotide sequence ID" value="NZ_BDFE01000016.1"/>
</dbReference>
<evidence type="ECO:0000256" key="6">
    <source>
        <dbReference type="ARBA" id="ARBA00022692"/>
    </source>
</evidence>
<evidence type="ECO:0000256" key="7">
    <source>
        <dbReference type="ARBA" id="ARBA00022779"/>
    </source>
</evidence>
<protein>
    <recommendedName>
        <fullName evidence="10">Flagellar protein FliL</fullName>
    </recommendedName>
</protein>
<name>A0A194AJ06_9BACT</name>
<keyword evidence="12" id="KW-0282">Flagellum</keyword>
<keyword evidence="9 10" id="KW-0472">Membrane</keyword>
<dbReference type="GO" id="GO:0009425">
    <property type="term" value="C:bacterial-type flagellum basal body"/>
    <property type="evidence" value="ECO:0007669"/>
    <property type="project" value="InterPro"/>
</dbReference>
<dbReference type="InterPro" id="IPR005503">
    <property type="entry name" value="FliL"/>
</dbReference>
<evidence type="ECO:0000313" key="12">
    <source>
        <dbReference type="EMBL" id="GAU09051.1"/>
    </source>
</evidence>
<feature type="transmembrane region" description="Helical" evidence="10">
    <location>
        <begin position="92"/>
        <end position="113"/>
    </location>
</feature>
<dbReference type="STRING" id="1592317.DPF_1771"/>
<keyword evidence="12" id="KW-0969">Cilium</keyword>
<dbReference type="PANTHER" id="PTHR35091:SF2">
    <property type="entry name" value="FLAGELLAR PROTEIN FLIL"/>
    <property type="match status" value="1"/>
</dbReference>
<dbReference type="GO" id="GO:0005886">
    <property type="term" value="C:plasma membrane"/>
    <property type="evidence" value="ECO:0007669"/>
    <property type="project" value="UniProtKB-SubCell"/>
</dbReference>
<feature type="region of interest" description="Disordered" evidence="11">
    <location>
        <begin position="1"/>
        <end position="41"/>
    </location>
</feature>
<accession>A0A194AJ06</accession>
<feature type="compositionally biased region" description="Polar residues" evidence="11">
    <location>
        <begin position="8"/>
        <end position="25"/>
    </location>
</feature>
<evidence type="ECO:0000256" key="3">
    <source>
        <dbReference type="ARBA" id="ARBA00008281"/>
    </source>
</evidence>
<reference evidence="13" key="1">
    <citation type="submission" date="2016-06" db="EMBL/GenBank/DDBJ databases">
        <title>Draft genome sequence of Desulfoplanes formicivorans strain Pf12B.</title>
        <authorList>
            <person name="Watanabe M."/>
            <person name="Kojima H."/>
            <person name="Fukui M."/>
        </authorList>
    </citation>
    <scope>NUCLEOTIDE SEQUENCE [LARGE SCALE GENOMIC DNA]</scope>
    <source>
        <strain evidence="13">Pf12B</strain>
    </source>
</reference>
<gene>
    <name evidence="12" type="ORF">DPF_1771</name>
</gene>
<dbReference type="GO" id="GO:0006935">
    <property type="term" value="P:chemotaxis"/>
    <property type="evidence" value="ECO:0007669"/>
    <property type="project" value="UniProtKB-KW"/>
</dbReference>
<evidence type="ECO:0000256" key="9">
    <source>
        <dbReference type="ARBA" id="ARBA00023136"/>
    </source>
</evidence>